<feature type="transmembrane region" description="Helical" evidence="1">
    <location>
        <begin position="99"/>
        <end position="120"/>
    </location>
</feature>
<comment type="caution">
    <text evidence="2">The sequence shown here is derived from an EMBL/GenBank/DDBJ whole genome shotgun (WGS) entry which is preliminary data.</text>
</comment>
<organism evidence="2 3">
    <name type="scientific">Roseibaca calidilacus</name>
    <dbReference type="NCBI Taxonomy" id="1666912"/>
    <lineage>
        <taxon>Bacteria</taxon>
        <taxon>Pseudomonadati</taxon>
        <taxon>Pseudomonadota</taxon>
        <taxon>Alphaproteobacteria</taxon>
        <taxon>Rhodobacterales</taxon>
        <taxon>Paracoccaceae</taxon>
        <taxon>Roseinatronobacter</taxon>
    </lineage>
</organism>
<gene>
    <name evidence="2" type="ORF">Ga0058931_0747</name>
</gene>
<reference evidence="2 3" key="1">
    <citation type="submission" date="2016-01" db="EMBL/GenBank/DDBJ databases">
        <authorList>
            <person name="Varghese N."/>
        </authorList>
    </citation>
    <scope>NUCLEOTIDE SEQUENCE [LARGE SCALE GENOMIC DNA]</scope>
    <source>
        <strain evidence="2 3">HL-91</strain>
    </source>
</reference>
<protein>
    <submittedName>
        <fullName evidence="2">Uncharacterized protein</fullName>
    </submittedName>
</protein>
<evidence type="ECO:0000313" key="3">
    <source>
        <dbReference type="Proteomes" id="UP000182045"/>
    </source>
</evidence>
<name>A0ABM9VQR3_9RHOB</name>
<proteinExistence type="predicted"/>
<dbReference type="Proteomes" id="UP000182045">
    <property type="component" value="Unassembled WGS sequence"/>
</dbReference>
<evidence type="ECO:0000313" key="2">
    <source>
        <dbReference type="EMBL" id="CUX80042.1"/>
    </source>
</evidence>
<sequence>MKWDIRGYNGMGPLYLGMNAAEVAAIPVMGAPMRTDPAYDGSLVEFRGIDLPMCNYVGGVLVTIDTSRRVAGVWFGDMNIYETPPREVLQTLERASGQVFLGLGTVLFMGIGLNVGGVYFEDSNEFFDPTRDQDDRGVAVFQWGAFDELLHEYKPFTFL</sequence>
<dbReference type="RefSeq" id="WP_072245009.1">
    <property type="nucleotide sequence ID" value="NZ_FBYC01000004.1"/>
</dbReference>
<keyword evidence="1" id="KW-1133">Transmembrane helix</keyword>
<keyword evidence="1" id="KW-0812">Transmembrane</keyword>
<keyword evidence="3" id="KW-1185">Reference proteome</keyword>
<accession>A0ABM9VQR3</accession>
<evidence type="ECO:0000256" key="1">
    <source>
        <dbReference type="SAM" id="Phobius"/>
    </source>
</evidence>
<keyword evidence="1" id="KW-0472">Membrane</keyword>
<dbReference type="EMBL" id="FBYC01000004">
    <property type="protein sequence ID" value="CUX80042.1"/>
    <property type="molecule type" value="Genomic_DNA"/>
</dbReference>